<dbReference type="AlphaFoldDB" id="A0A8I6S9R3"/>
<sequence>MIPAVNSAPYVIPHHVVSKESSSTTKIRVVFNGSQVDSTGLSLNSRLLCGTKLQKDLPEILATFRLYPIALCADIQKMYRQIEVRPEDRNFQHIFWRPSVESELREYELKTVTYGLAPSAFLAIRVLHQLVQDEGQPYPHASRAILQETYVDDIISGADDLEAALKFDMTCKVCCALGVLSFGSGLVIFPKH</sequence>
<organism evidence="1 2">
    <name type="scientific">Cimex lectularius</name>
    <name type="common">Bed bug</name>
    <name type="synonym">Acanthia lectularia</name>
    <dbReference type="NCBI Taxonomy" id="79782"/>
    <lineage>
        <taxon>Eukaryota</taxon>
        <taxon>Metazoa</taxon>
        <taxon>Ecdysozoa</taxon>
        <taxon>Arthropoda</taxon>
        <taxon>Hexapoda</taxon>
        <taxon>Insecta</taxon>
        <taxon>Pterygota</taxon>
        <taxon>Neoptera</taxon>
        <taxon>Paraneoptera</taxon>
        <taxon>Hemiptera</taxon>
        <taxon>Heteroptera</taxon>
        <taxon>Panheteroptera</taxon>
        <taxon>Cimicomorpha</taxon>
        <taxon>Cimicidae</taxon>
        <taxon>Cimex</taxon>
    </lineage>
</organism>
<dbReference type="EnsemblMetazoa" id="XM_014403678.1">
    <property type="protein sequence ID" value="XP_014259164.1"/>
    <property type="gene ID" value="LOC106672332"/>
</dbReference>
<evidence type="ECO:0000313" key="2">
    <source>
        <dbReference type="Proteomes" id="UP000494040"/>
    </source>
</evidence>
<dbReference type="PANTHER" id="PTHR47331">
    <property type="entry name" value="PHD-TYPE DOMAIN-CONTAINING PROTEIN"/>
    <property type="match status" value="1"/>
</dbReference>
<dbReference type="SUPFAM" id="SSF56672">
    <property type="entry name" value="DNA/RNA polymerases"/>
    <property type="match status" value="1"/>
</dbReference>
<dbReference type="Proteomes" id="UP000494040">
    <property type="component" value="Unassembled WGS sequence"/>
</dbReference>
<accession>A0A8I6S9R3</accession>
<protein>
    <recommendedName>
        <fullName evidence="3">Reverse transcriptase domain-containing protein</fullName>
    </recommendedName>
</protein>
<proteinExistence type="predicted"/>
<name>A0A8I6S9R3_CIMLE</name>
<evidence type="ECO:0000313" key="1">
    <source>
        <dbReference type="EnsemblMetazoa" id="XP_014259164.1"/>
    </source>
</evidence>
<dbReference type="PANTHER" id="PTHR47331:SF5">
    <property type="entry name" value="RIBONUCLEASE H"/>
    <property type="match status" value="1"/>
</dbReference>
<dbReference type="GO" id="GO:0071897">
    <property type="term" value="P:DNA biosynthetic process"/>
    <property type="evidence" value="ECO:0007669"/>
    <property type="project" value="UniProtKB-ARBA"/>
</dbReference>
<reference evidence="1" key="1">
    <citation type="submission" date="2022-01" db="UniProtKB">
        <authorList>
            <consortium name="EnsemblMetazoa"/>
        </authorList>
    </citation>
    <scope>IDENTIFICATION</scope>
</reference>
<dbReference type="OrthoDB" id="6612914at2759"/>
<evidence type="ECO:0008006" key="3">
    <source>
        <dbReference type="Google" id="ProtNLM"/>
    </source>
</evidence>
<dbReference type="KEGG" id="clec:106672332"/>
<keyword evidence="2" id="KW-1185">Reference proteome</keyword>
<dbReference type="InterPro" id="IPR043502">
    <property type="entry name" value="DNA/RNA_pol_sf"/>
</dbReference>
<dbReference type="OMA" id="WITRREC"/>
<dbReference type="GeneID" id="106672332"/>
<dbReference type="RefSeq" id="XP_014259164.1">
    <property type="nucleotide sequence ID" value="XM_014403678.1"/>
</dbReference>